<feature type="transmembrane region" description="Helical" evidence="1">
    <location>
        <begin position="176"/>
        <end position="196"/>
    </location>
</feature>
<proteinExistence type="predicted"/>
<evidence type="ECO:0000313" key="2">
    <source>
        <dbReference type="EMBL" id="MDG4476168.1"/>
    </source>
</evidence>
<reference evidence="2" key="2">
    <citation type="submission" date="2022-10" db="EMBL/GenBank/DDBJ databases">
        <authorList>
            <person name="Aronson H.S."/>
        </authorList>
    </citation>
    <scope>NUCLEOTIDE SEQUENCE</scope>
    <source>
        <strain evidence="2">RS19-109</strain>
    </source>
</reference>
<dbReference type="RefSeq" id="WP_307633138.1">
    <property type="nucleotide sequence ID" value="NZ_JAPHEH010000001.1"/>
</dbReference>
<dbReference type="Proteomes" id="UP001154240">
    <property type="component" value="Unassembled WGS sequence"/>
</dbReference>
<evidence type="ECO:0000256" key="1">
    <source>
        <dbReference type="SAM" id="Phobius"/>
    </source>
</evidence>
<keyword evidence="1" id="KW-0812">Transmembrane</keyword>
<accession>A0A9X4RMG8</accession>
<gene>
    <name evidence="2" type="ORF">OLX77_08370</name>
</gene>
<sequence>MIEFFMIRAGFLFDWIELHVESKQGLKFFATVLVSFFVAAIILIELNRRHFLPEPFASHFSLSHLAAIEQAFNLLLALEVVSLIFSLSHSVTKSVGKQFEILSLILLRDTFKEFAHFSEPLVWAEIYPSLGSIVASAVGALLIFVVLGFFYKAQRSHPITADEKIRSHFILAKKMIALLLLFSFVGICVVDLWGYFALGLPENAFSSFYTLLVFSDVLVVLISLRYSAEYQVSFRNSGYAVATVLIRLALIAPIVLGAVIGVGTTIFALGISLAYNAFAPKPESLRDVN</sequence>
<name>A0A9X4RMG8_9BACT</name>
<feature type="transmembrane region" description="Helical" evidence="1">
    <location>
        <begin position="248"/>
        <end position="275"/>
    </location>
</feature>
<keyword evidence="1" id="KW-1133">Transmembrane helix</keyword>
<reference evidence="2" key="1">
    <citation type="journal article" date="2022" name="bioRxiv">
        <title>Thiovibrio frasassiensisgen. nov., sp. nov., an autotrophic, elemental sulfur disproportionating bacterium isolated from sulfidic karst sediment, and proposal of Thiovibrionaceae fam. nov.</title>
        <authorList>
            <person name="Aronson H."/>
            <person name="Thomas C."/>
            <person name="Bhattacharyya M."/>
            <person name="Eckstein S."/>
            <person name="Jensen S."/>
            <person name="Barco R."/>
            <person name="Macalady J."/>
            <person name="Amend J."/>
        </authorList>
    </citation>
    <scope>NUCLEOTIDE SEQUENCE</scope>
    <source>
        <strain evidence="2">RS19-109</strain>
    </source>
</reference>
<organism evidence="2 3">
    <name type="scientific">Thiovibrio frasassiensis</name>
    <dbReference type="NCBI Taxonomy" id="2984131"/>
    <lineage>
        <taxon>Bacteria</taxon>
        <taxon>Pseudomonadati</taxon>
        <taxon>Thermodesulfobacteriota</taxon>
        <taxon>Desulfobulbia</taxon>
        <taxon>Desulfobulbales</taxon>
        <taxon>Thiovibrionaceae</taxon>
        <taxon>Thiovibrio</taxon>
    </lineage>
</organism>
<feature type="transmembrane region" description="Helical" evidence="1">
    <location>
        <begin position="28"/>
        <end position="46"/>
    </location>
</feature>
<feature type="transmembrane region" description="Helical" evidence="1">
    <location>
        <begin position="208"/>
        <end position="227"/>
    </location>
</feature>
<feature type="transmembrane region" description="Helical" evidence="1">
    <location>
        <begin position="126"/>
        <end position="151"/>
    </location>
</feature>
<dbReference type="AlphaFoldDB" id="A0A9X4RMG8"/>
<keyword evidence="3" id="KW-1185">Reference proteome</keyword>
<keyword evidence="1" id="KW-0472">Membrane</keyword>
<protein>
    <submittedName>
        <fullName evidence="2">Uncharacterized protein</fullName>
    </submittedName>
</protein>
<dbReference type="EMBL" id="JAPHEH010000001">
    <property type="protein sequence ID" value="MDG4476168.1"/>
    <property type="molecule type" value="Genomic_DNA"/>
</dbReference>
<evidence type="ECO:0000313" key="3">
    <source>
        <dbReference type="Proteomes" id="UP001154240"/>
    </source>
</evidence>
<comment type="caution">
    <text evidence="2">The sequence shown here is derived from an EMBL/GenBank/DDBJ whole genome shotgun (WGS) entry which is preliminary data.</text>
</comment>